<feature type="binding site" evidence="11">
    <location>
        <position position="184"/>
    </location>
    <ligand>
        <name>substrate</name>
    </ligand>
</feature>
<reference evidence="14 15" key="1">
    <citation type="journal article" date="2013" name="Stand. Genomic Sci.">
        <title>Genomic Encyclopedia of Type Strains, Phase I: The one thousand microbial genomes (KMG-I) project.</title>
        <authorList>
            <person name="Kyrpides N.C."/>
            <person name="Woyke T."/>
            <person name="Eisen J.A."/>
            <person name="Garrity G."/>
            <person name="Lilburn T.G."/>
            <person name="Beck B.J."/>
            <person name="Whitman W.B."/>
            <person name="Hugenholtz P."/>
            <person name="Klenk H.P."/>
        </authorList>
    </citation>
    <scope>NUCLEOTIDE SEQUENCE [LARGE SCALE GENOMIC DNA]</scope>
    <source>
        <strain evidence="14 15">DSM 45044</strain>
    </source>
</reference>
<dbReference type="NCBIfam" id="NF003652">
    <property type="entry name" value="PRK05286.2-5"/>
    <property type="match status" value="1"/>
</dbReference>
<evidence type="ECO:0000256" key="10">
    <source>
        <dbReference type="ARBA" id="ARBA00048639"/>
    </source>
</evidence>
<feature type="binding site" evidence="11">
    <location>
        <position position="276"/>
    </location>
    <ligand>
        <name>FMN</name>
        <dbReference type="ChEBI" id="CHEBI:58210"/>
    </ligand>
</feature>
<dbReference type="Pfam" id="PF01180">
    <property type="entry name" value="DHO_dh"/>
    <property type="match status" value="1"/>
</dbReference>
<dbReference type="GO" id="GO:0044205">
    <property type="term" value="P:'de novo' UMP biosynthetic process"/>
    <property type="evidence" value="ECO:0007669"/>
    <property type="project" value="UniProtKB-UniRule"/>
</dbReference>
<comment type="pathway">
    <text evidence="3 11">Pyrimidine metabolism; UMP biosynthesis via de novo pathway; orotate from (S)-dihydroorotate (quinone route): step 1/1.</text>
</comment>
<evidence type="ECO:0000256" key="12">
    <source>
        <dbReference type="SAM" id="MobiDB-lite"/>
    </source>
</evidence>
<dbReference type="InterPro" id="IPR005719">
    <property type="entry name" value="Dihydroorotate_DH_2"/>
</dbReference>
<comment type="function">
    <text evidence="1 11">Catalyzes the conversion of dihydroorotate to orotate with quinone as electron acceptor.</text>
</comment>
<evidence type="ECO:0000256" key="4">
    <source>
        <dbReference type="ARBA" id="ARBA00005359"/>
    </source>
</evidence>
<evidence type="ECO:0000256" key="5">
    <source>
        <dbReference type="ARBA" id="ARBA00022630"/>
    </source>
</evidence>
<feature type="binding site" evidence="11">
    <location>
        <position position="146"/>
    </location>
    <ligand>
        <name>FMN</name>
        <dbReference type="ChEBI" id="CHEBI:58210"/>
    </ligand>
</feature>
<evidence type="ECO:0000256" key="2">
    <source>
        <dbReference type="ARBA" id="ARBA00004370"/>
    </source>
</evidence>
<dbReference type="NCBIfam" id="TIGR01036">
    <property type="entry name" value="pyrD_sub2"/>
    <property type="match status" value="1"/>
</dbReference>
<dbReference type="PROSITE" id="PS00911">
    <property type="entry name" value="DHODEHASE_1"/>
    <property type="match status" value="1"/>
</dbReference>
<feature type="region of interest" description="Disordered" evidence="12">
    <location>
        <begin position="340"/>
        <end position="365"/>
    </location>
</feature>
<dbReference type="InterPro" id="IPR005720">
    <property type="entry name" value="Dihydroorotate_DH_cat"/>
</dbReference>
<evidence type="ECO:0000256" key="1">
    <source>
        <dbReference type="ARBA" id="ARBA00003125"/>
    </source>
</evidence>
<dbReference type="RefSeq" id="WP_147134966.1">
    <property type="nucleotide sequence ID" value="NZ_BAABIJ010000001.1"/>
</dbReference>
<feature type="binding site" evidence="11">
    <location>
        <position position="305"/>
    </location>
    <ligand>
        <name>FMN</name>
        <dbReference type="ChEBI" id="CHEBI:58210"/>
    </ligand>
</feature>
<gene>
    <name evidence="11" type="primary">pyrD</name>
    <name evidence="14" type="ORF">LX16_1467</name>
</gene>
<dbReference type="HAMAP" id="MF_00225">
    <property type="entry name" value="DHO_dh_type2"/>
    <property type="match status" value="1"/>
</dbReference>
<protein>
    <recommendedName>
        <fullName evidence="11">Dihydroorotate dehydrogenase (quinone)</fullName>
        <ecNumber evidence="11">1.3.5.2</ecNumber>
    </recommendedName>
    <alternativeName>
        <fullName evidence="11">DHOdehase</fullName>
        <shortName evidence="11">DHOD</shortName>
        <shortName evidence="11">DHODase</shortName>
    </alternativeName>
    <alternativeName>
        <fullName evidence="11">Dihydroorotate oxidase</fullName>
    </alternativeName>
</protein>
<feature type="binding site" evidence="11">
    <location>
        <position position="179"/>
    </location>
    <ligand>
        <name>FMN</name>
        <dbReference type="ChEBI" id="CHEBI:58210"/>
    </ligand>
</feature>
<dbReference type="Proteomes" id="UP000321617">
    <property type="component" value="Unassembled WGS sequence"/>
</dbReference>
<dbReference type="InterPro" id="IPR050074">
    <property type="entry name" value="DHO_dehydrogenase"/>
</dbReference>
<dbReference type="GO" id="GO:0005737">
    <property type="term" value="C:cytoplasm"/>
    <property type="evidence" value="ECO:0007669"/>
    <property type="project" value="InterPro"/>
</dbReference>
<dbReference type="SUPFAM" id="SSF51395">
    <property type="entry name" value="FMN-linked oxidoreductases"/>
    <property type="match status" value="1"/>
</dbReference>
<feature type="binding site" evidence="11">
    <location>
        <begin position="326"/>
        <end position="327"/>
    </location>
    <ligand>
        <name>FMN</name>
        <dbReference type="ChEBI" id="CHEBI:58210"/>
    </ligand>
</feature>
<keyword evidence="8 11" id="KW-0560">Oxidoreductase</keyword>
<dbReference type="GO" id="GO:0006207">
    <property type="term" value="P:'de novo' pyrimidine nucleobase biosynthetic process"/>
    <property type="evidence" value="ECO:0007669"/>
    <property type="project" value="UniProtKB-UniRule"/>
</dbReference>
<dbReference type="Gene3D" id="3.20.20.70">
    <property type="entry name" value="Aldolase class I"/>
    <property type="match status" value="1"/>
</dbReference>
<keyword evidence="9 11" id="KW-0472">Membrane</keyword>
<dbReference type="EMBL" id="VLLL01000005">
    <property type="protein sequence ID" value="TWJ15753.1"/>
    <property type="molecule type" value="Genomic_DNA"/>
</dbReference>
<dbReference type="InterPro" id="IPR001295">
    <property type="entry name" value="Dihydroorotate_DH_CS"/>
</dbReference>
<accession>A0A562VCX6</accession>
<evidence type="ECO:0000256" key="7">
    <source>
        <dbReference type="ARBA" id="ARBA00022975"/>
    </source>
</evidence>
<dbReference type="OrthoDB" id="9802377at2"/>
<evidence type="ECO:0000313" key="14">
    <source>
        <dbReference type="EMBL" id="TWJ15753.1"/>
    </source>
</evidence>
<comment type="caution">
    <text evidence="14">The sequence shown here is derived from an EMBL/GenBank/DDBJ whole genome shotgun (WGS) entry which is preliminary data.</text>
</comment>
<dbReference type="EC" id="1.3.5.2" evidence="11"/>
<evidence type="ECO:0000256" key="9">
    <source>
        <dbReference type="ARBA" id="ARBA00023136"/>
    </source>
</evidence>
<feature type="compositionally biased region" description="Basic residues" evidence="12">
    <location>
        <begin position="343"/>
        <end position="355"/>
    </location>
</feature>
<evidence type="ECO:0000256" key="6">
    <source>
        <dbReference type="ARBA" id="ARBA00022643"/>
    </source>
</evidence>
<evidence type="ECO:0000313" key="15">
    <source>
        <dbReference type="Proteomes" id="UP000321617"/>
    </source>
</evidence>
<feature type="domain" description="Dihydroorotate dehydrogenase catalytic" evidence="13">
    <location>
        <begin position="54"/>
        <end position="338"/>
    </location>
</feature>
<feature type="binding site" evidence="11">
    <location>
        <position position="72"/>
    </location>
    <ligand>
        <name>substrate</name>
    </ligand>
</feature>
<proteinExistence type="inferred from homology"/>
<keyword evidence="6 11" id="KW-0288">FMN</keyword>
<comment type="cofactor">
    <cofactor evidence="11">
        <name>FMN</name>
        <dbReference type="ChEBI" id="CHEBI:58210"/>
    </cofactor>
    <text evidence="11">Binds 1 FMN per subunit.</text>
</comment>
<dbReference type="PANTHER" id="PTHR48109:SF4">
    <property type="entry name" value="DIHYDROOROTATE DEHYDROGENASE (QUINONE), MITOCHONDRIAL"/>
    <property type="match status" value="1"/>
</dbReference>
<keyword evidence="15" id="KW-1185">Reference proteome</keyword>
<dbReference type="UniPathway" id="UPA00070">
    <property type="reaction ID" value="UER00946"/>
</dbReference>
<evidence type="ECO:0000256" key="3">
    <source>
        <dbReference type="ARBA" id="ARBA00005161"/>
    </source>
</evidence>
<comment type="similarity">
    <text evidence="4 11">Belongs to the dihydroorotate dehydrogenase family. Type 2 subfamily.</text>
</comment>
<keyword evidence="11" id="KW-1003">Cell membrane</keyword>
<feature type="binding site" evidence="11">
    <location>
        <position position="179"/>
    </location>
    <ligand>
        <name>substrate</name>
    </ligand>
</feature>
<feature type="binding site" evidence="11">
    <location>
        <begin position="252"/>
        <end position="253"/>
    </location>
    <ligand>
        <name>substrate</name>
    </ligand>
</feature>
<dbReference type="PANTHER" id="PTHR48109">
    <property type="entry name" value="DIHYDROOROTATE DEHYDROGENASE (QUINONE), MITOCHONDRIAL-RELATED"/>
    <property type="match status" value="1"/>
</dbReference>
<dbReference type="CDD" id="cd04738">
    <property type="entry name" value="DHOD_2_like"/>
    <property type="match status" value="1"/>
</dbReference>
<feature type="active site" description="Nucleophile" evidence="11">
    <location>
        <position position="182"/>
    </location>
</feature>
<comment type="subcellular location">
    <subcellularLocation>
        <location evidence="11">Cell membrane</location>
        <topology evidence="11">Peripheral membrane protein</topology>
    </subcellularLocation>
    <subcellularLocation>
        <location evidence="2">Membrane</location>
    </subcellularLocation>
</comment>
<comment type="subunit">
    <text evidence="11">Monomer.</text>
</comment>
<dbReference type="AlphaFoldDB" id="A0A562VCX6"/>
<feature type="binding site" evidence="11">
    <location>
        <begin position="117"/>
        <end position="121"/>
    </location>
    <ligand>
        <name>substrate</name>
    </ligand>
</feature>
<dbReference type="GO" id="GO:0005886">
    <property type="term" value="C:plasma membrane"/>
    <property type="evidence" value="ECO:0007669"/>
    <property type="project" value="UniProtKB-SubCell"/>
</dbReference>
<evidence type="ECO:0000259" key="13">
    <source>
        <dbReference type="Pfam" id="PF01180"/>
    </source>
</evidence>
<sequence>MLYRRMVRPVLYRVGRGDPEVAHERTLGWLGSISGKPWLLDALSRLNVVRDPCRVFGIDFPNAVGLAAGMDKNGVALHAWPALGFGFMEIGTVTWRAQPGNPRPRLYRLPDSNALINRMGFNNDGAQALARRLASGPRPKVPVGISLGKSKATPLDRAVDDYVASFVELYRFADYFAVNVSSPNTPGLRNLQDADELATILRALYEEGVHLAGGGRPKPILVKIAPDLTETAIGQALEVCLSHGVSGVIAANTTLGRDGVAASDLERAAQPGGLSGGPLREITRSIVSFVYRETSGRLPVIGVGGITAPDHAAALIDAGASLVQLYTGLVYSGPRLVKGAARAARRSSHQTRSPRPRPQGGGHHG</sequence>
<feature type="binding site" evidence="11">
    <location>
        <position position="251"/>
    </location>
    <ligand>
        <name>FMN</name>
        <dbReference type="ChEBI" id="CHEBI:58210"/>
    </ligand>
</feature>
<feature type="binding site" evidence="11">
    <location>
        <begin position="68"/>
        <end position="72"/>
    </location>
    <ligand>
        <name>FMN</name>
        <dbReference type="ChEBI" id="CHEBI:58210"/>
    </ligand>
</feature>
<dbReference type="InterPro" id="IPR013785">
    <property type="entry name" value="Aldolase_TIM"/>
</dbReference>
<feature type="binding site" evidence="11">
    <location>
        <position position="92"/>
    </location>
    <ligand>
        <name>FMN</name>
        <dbReference type="ChEBI" id="CHEBI:58210"/>
    </ligand>
</feature>
<keyword evidence="5 11" id="KW-0285">Flavoprotein</keyword>
<evidence type="ECO:0000256" key="8">
    <source>
        <dbReference type="ARBA" id="ARBA00023002"/>
    </source>
</evidence>
<dbReference type="GO" id="GO:0106430">
    <property type="term" value="F:dihydroorotate dehydrogenase (quinone) activity"/>
    <property type="evidence" value="ECO:0007669"/>
    <property type="project" value="UniProtKB-EC"/>
</dbReference>
<comment type="catalytic activity">
    <reaction evidence="10 11">
        <text>(S)-dihydroorotate + a quinone = orotate + a quinol</text>
        <dbReference type="Rhea" id="RHEA:30187"/>
        <dbReference type="ChEBI" id="CHEBI:24646"/>
        <dbReference type="ChEBI" id="CHEBI:30839"/>
        <dbReference type="ChEBI" id="CHEBI:30864"/>
        <dbReference type="ChEBI" id="CHEBI:132124"/>
        <dbReference type="EC" id="1.3.5.2"/>
    </reaction>
</comment>
<keyword evidence="7 11" id="KW-0665">Pyrimidine biosynthesis</keyword>
<organism evidence="14 15">
    <name type="scientific">Stackebrandtia albiflava</name>
    <dbReference type="NCBI Taxonomy" id="406432"/>
    <lineage>
        <taxon>Bacteria</taxon>
        <taxon>Bacillati</taxon>
        <taxon>Actinomycetota</taxon>
        <taxon>Actinomycetes</taxon>
        <taxon>Glycomycetales</taxon>
        <taxon>Glycomycetaceae</taxon>
        <taxon>Stackebrandtia</taxon>
    </lineage>
</organism>
<feature type="binding site" evidence="11">
    <location>
        <position position="223"/>
    </location>
    <ligand>
        <name>FMN</name>
        <dbReference type="ChEBI" id="CHEBI:58210"/>
    </ligand>
</feature>
<name>A0A562VCX6_9ACTN</name>
<evidence type="ECO:0000256" key="11">
    <source>
        <dbReference type="HAMAP-Rule" id="MF_00225"/>
    </source>
</evidence>